<feature type="coiled-coil region" evidence="5">
    <location>
        <begin position="771"/>
        <end position="798"/>
    </location>
</feature>
<feature type="domain" description="Pep3/Vps18 beta-propeller" evidence="6">
    <location>
        <begin position="56"/>
        <end position="415"/>
    </location>
</feature>
<dbReference type="PANTHER" id="PTHR23323:SF26">
    <property type="entry name" value="VACUOLAR PROTEIN SORTING-ASSOCIATED PROTEIN 18 HOMOLOG"/>
    <property type="match status" value="1"/>
</dbReference>
<dbReference type="GO" id="GO:0006904">
    <property type="term" value="P:vesicle docking involved in exocytosis"/>
    <property type="evidence" value="ECO:0007669"/>
    <property type="project" value="TreeGrafter"/>
</dbReference>
<evidence type="ECO:0000256" key="2">
    <source>
        <dbReference type="ARBA" id="ARBA00022771"/>
    </source>
</evidence>
<dbReference type="Proteomes" id="UP000245383">
    <property type="component" value="Unassembled WGS sequence"/>
</dbReference>
<name>A0A2T9YH73_9FUNG</name>
<keyword evidence="8" id="KW-1185">Reference proteome</keyword>
<keyword evidence="3" id="KW-0862">Zinc</keyword>
<dbReference type="OrthoDB" id="1845386at2759"/>
<dbReference type="GO" id="GO:0048284">
    <property type="term" value="P:organelle fusion"/>
    <property type="evidence" value="ECO:0007669"/>
    <property type="project" value="TreeGrafter"/>
</dbReference>
<dbReference type="AlphaFoldDB" id="A0A2T9YH73"/>
<evidence type="ECO:0000259" key="6">
    <source>
        <dbReference type="Pfam" id="PF05131"/>
    </source>
</evidence>
<evidence type="ECO:0000256" key="1">
    <source>
        <dbReference type="ARBA" id="ARBA00022723"/>
    </source>
</evidence>
<dbReference type="GO" id="GO:0007033">
    <property type="term" value="P:vacuole organization"/>
    <property type="evidence" value="ECO:0007669"/>
    <property type="project" value="TreeGrafter"/>
</dbReference>
<dbReference type="InterPro" id="IPR007810">
    <property type="entry name" value="Pep3/Vps18_beta-prop"/>
</dbReference>
<feature type="repeat" description="CHCR" evidence="4">
    <location>
        <begin position="572"/>
        <end position="741"/>
    </location>
</feature>
<dbReference type="PANTHER" id="PTHR23323">
    <property type="entry name" value="VACUOLAR PROTEIN SORTING-ASSOCIATED PROTEIN"/>
    <property type="match status" value="1"/>
</dbReference>
<evidence type="ECO:0000256" key="5">
    <source>
        <dbReference type="SAM" id="Coils"/>
    </source>
</evidence>
<keyword evidence="2" id="KW-0863">Zinc-finger</keyword>
<organism evidence="7 8">
    <name type="scientific">Smittium simulii</name>
    <dbReference type="NCBI Taxonomy" id="133385"/>
    <lineage>
        <taxon>Eukaryota</taxon>
        <taxon>Fungi</taxon>
        <taxon>Fungi incertae sedis</taxon>
        <taxon>Zoopagomycota</taxon>
        <taxon>Kickxellomycotina</taxon>
        <taxon>Harpellomycetes</taxon>
        <taxon>Harpellales</taxon>
        <taxon>Legeriomycetaceae</taxon>
        <taxon>Smittium</taxon>
    </lineage>
</organism>
<comment type="caution">
    <text evidence="7">The sequence shown here is derived from an EMBL/GenBank/DDBJ whole genome shotgun (WGS) entry which is preliminary data.</text>
</comment>
<evidence type="ECO:0000256" key="4">
    <source>
        <dbReference type="PROSITE-ProRule" id="PRU01006"/>
    </source>
</evidence>
<accession>A0A2T9YH73</accession>
<evidence type="ECO:0000313" key="7">
    <source>
        <dbReference type="EMBL" id="PVU91670.1"/>
    </source>
</evidence>
<dbReference type="PROSITE" id="PS50236">
    <property type="entry name" value="CHCR"/>
    <property type="match status" value="1"/>
</dbReference>
<dbReference type="InterPro" id="IPR000547">
    <property type="entry name" value="Clathrin_H-chain/VPS_repeat"/>
</dbReference>
<evidence type="ECO:0000313" key="8">
    <source>
        <dbReference type="Proteomes" id="UP000245383"/>
    </source>
</evidence>
<dbReference type="Pfam" id="PF05131">
    <property type="entry name" value="Pep3_Vps18"/>
    <property type="match status" value="1"/>
</dbReference>
<evidence type="ECO:0000256" key="3">
    <source>
        <dbReference type="ARBA" id="ARBA00022833"/>
    </source>
</evidence>
<dbReference type="GO" id="GO:0006886">
    <property type="term" value="P:intracellular protein transport"/>
    <property type="evidence" value="ECO:0007669"/>
    <property type="project" value="UniProtKB-UniRule"/>
</dbReference>
<proteinExistence type="predicted"/>
<dbReference type="STRING" id="133385.A0A2T9YH73"/>
<dbReference type="GO" id="GO:0030897">
    <property type="term" value="C:HOPS complex"/>
    <property type="evidence" value="ECO:0007669"/>
    <property type="project" value="TreeGrafter"/>
</dbReference>
<protein>
    <recommendedName>
        <fullName evidence="6">Pep3/Vps18 beta-propeller domain-containing protein</fullName>
    </recommendedName>
</protein>
<dbReference type="GO" id="GO:0030674">
    <property type="term" value="F:protein-macromolecule adaptor activity"/>
    <property type="evidence" value="ECO:0007669"/>
    <property type="project" value="TreeGrafter"/>
</dbReference>
<gene>
    <name evidence="7" type="ORF">BB561_004265</name>
</gene>
<dbReference type="EMBL" id="MBFR01000189">
    <property type="protein sequence ID" value="PVU91670.1"/>
    <property type="molecule type" value="Genomic_DNA"/>
</dbReference>
<keyword evidence="1" id="KW-0479">Metal-binding</keyword>
<dbReference type="GO" id="GO:0008270">
    <property type="term" value="F:zinc ion binding"/>
    <property type="evidence" value="ECO:0007669"/>
    <property type="project" value="UniProtKB-KW"/>
</dbReference>
<keyword evidence="5" id="KW-0175">Coiled coil</keyword>
<sequence length="916" mass="104856">MNPKLHDYLSDSMSINNTTQFKINDVFSSLSLELNDFSQLNDINNEDIDESAEDDIFSLEPVEFSVASKLSAISVENDTVHIVLNNGTLQVIVLSEAQNIKTIKIPLLQEDKEAKCLIFTDPLAIHSLISTSTGNNFYYFHKWDAAVLVPQLKGSFVLSVDWFKDDYSNESESMSRAAILGLDDGKIFHIEFIGDDKNKRKSVKFAKEVYQLQKTEPICGIKTEIFPGRSNKSNVIILVTTPTRFYQFIENTSNSFTNLPNNPSTFLSFFSLYGKNFYLLEIEGENASGCLSLYRKYSSYGADSTANSFAWLTSNGTYFGSLSYGSQQAGDSLVDTSNILPYSFKDSFLASHVILTEFHIILLIENRVKAVSRLCGETVFDMELPDGEVAVAMTIDSINGTCWVLTPTKLIEVVITNESRDIWKFLLEQKKFEESIKYCKSSTQKYIVYQAQADYYFDTNRYSLSAVYYAKSKAKIEEIAIKYLAKHDVDSLKTFLYNRLLLISKKIHLHPNTTLKLICNHGCDDSMGSSDDFYKYSEQLILHLPEKLIDTLIRHKSLDPTQLVPALIEYEKIYAVSSVNIKSRSKLIDTNAETRKQNENQALRYLEFVIYQLINQNKALHHYFVSLLIKQETKSESKILEYLEYFADDPVCNLDFVLSLCLKYNRYNGATFIYSSLGYFEDSNDDIDLALIQINKLNKKRDHVHDFTIENVKELHDAELEKRLWLKVIKYIIQEKEDLKYAIEITKKTNLIGVEDLLVYFPSFDSINEIKEILCETLEDYEQQVENLYLDMNESMKNANLINHEISNMGARYSIVAENEPSKKRRELRLANIGGLLTGFDRKPKTDLGNSKAQKNELQLVDAAKELVDLEMKARKELDDLVARECVLCGEPNIKSIITPFVDNEKDQEMILSWSL</sequence>
<reference evidence="7 8" key="1">
    <citation type="journal article" date="2018" name="MBio">
        <title>Comparative Genomics Reveals the Core Gene Toolbox for the Fungus-Insect Symbiosis.</title>
        <authorList>
            <person name="Wang Y."/>
            <person name="Stata M."/>
            <person name="Wang W."/>
            <person name="Stajich J.E."/>
            <person name="White M.M."/>
            <person name="Moncalvo J.M."/>
        </authorList>
    </citation>
    <scope>NUCLEOTIDE SEQUENCE [LARGE SCALE GENOMIC DNA]</scope>
    <source>
        <strain evidence="7 8">SWE-8-4</strain>
    </source>
</reference>
<dbReference type="GO" id="GO:0005768">
    <property type="term" value="C:endosome"/>
    <property type="evidence" value="ECO:0007669"/>
    <property type="project" value="TreeGrafter"/>
</dbReference>
<dbReference type="GO" id="GO:0007032">
    <property type="term" value="P:endosome organization"/>
    <property type="evidence" value="ECO:0007669"/>
    <property type="project" value="TreeGrafter"/>
</dbReference>